<dbReference type="SUPFAM" id="SSF53335">
    <property type="entry name" value="S-adenosyl-L-methionine-dependent methyltransferases"/>
    <property type="match status" value="1"/>
</dbReference>
<evidence type="ECO:0000313" key="1">
    <source>
        <dbReference type="EMBL" id="CAJ0595277.1"/>
    </source>
</evidence>
<organism evidence="1 2">
    <name type="scientific">Cylicocyclus nassatus</name>
    <name type="common">Nematode worm</name>
    <dbReference type="NCBI Taxonomy" id="53992"/>
    <lineage>
        <taxon>Eukaryota</taxon>
        <taxon>Metazoa</taxon>
        <taxon>Ecdysozoa</taxon>
        <taxon>Nematoda</taxon>
        <taxon>Chromadorea</taxon>
        <taxon>Rhabditida</taxon>
        <taxon>Rhabditina</taxon>
        <taxon>Rhabditomorpha</taxon>
        <taxon>Strongyloidea</taxon>
        <taxon>Strongylidae</taxon>
        <taxon>Cylicocyclus</taxon>
    </lineage>
</organism>
<dbReference type="InterPro" id="IPR029063">
    <property type="entry name" value="SAM-dependent_MTases_sf"/>
</dbReference>
<evidence type="ECO:0008006" key="3">
    <source>
        <dbReference type="Google" id="ProtNLM"/>
    </source>
</evidence>
<dbReference type="Gene3D" id="3.40.50.150">
    <property type="entry name" value="Vaccinia Virus protein VP39"/>
    <property type="match status" value="1"/>
</dbReference>
<reference evidence="1" key="1">
    <citation type="submission" date="2023-07" db="EMBL/GenBank/DDBJ databases">
        <authorList>
            <consortium name="CYATHOMIX"/>
        </authorList>
    </citation>
    <scope>NUCLEOTIDE SEQUENCE</scope>
    <source>
        <strain evidence="1">N/A</strain>
    </source>
</reference>
<dbReference type="AlphaFoldDB" id="A0AA36GNC9"/>
<keyword evidence="2" id="KW-1185">Reference proteome</keyword>
<dbReference type="InterPro" id="IPR001045">
    <property type="entry name" value="Spermi_synthase"/>
</dbReference>
<dbReference type="PANTHER" id="PTHR11558">
    <property type="entry name" value="SPERMIDINE/SPERMINE SYNTHASE"/>
    <property type="match status" value="1"/>
</dbReference>
<dbReference type="CDD" id="cd02440">
    <property type="entry name" value="AdoMet_MTases"/>
    <property type="match status" value="1"/>
</dbReference>
<dbReference type="GO" id="GO:0004766">
    <property type="term" value="F:spermidine synthase activity"/>
    <property type="evidence" value="ECO:0007669"/>
    <property type="project" value="TreeGrafter"/>
</dbReference>
<sequence length="352" mass="40425">MLTKWQDSIWAILLLPLACFCYDSRDRTPWSKNKTHPVNSQKEIQELFDTSYLGNEVDAIILDDGTPLQVVDVMLLPLNISLQKFQMMRFAFSMGAYHSYVGLLKPKQLTEADITSRWRIDRTALLQFTYYYKMIELLFLSNRFNLSRDCDGKILTIGLGGGTINSFLHQIFPQMNITAVEIDGQMIKMARKWFGLLEDDHQRVIQADGVTFLADSVKKGDSYDAILLDAGGPQLESDFICPHKSFLKKDVLRNIATLLPKHGIFISNALHSSFNNVSSDEDMSKYDKRFQYLIEKFSTVFKYCYRKKADVLNQVVYCLHQTPVPKLRTNIQHFLAENANIISGTHIILNQQ</sequence>
<dbReference type="Pfam" id="PF01564">
    <property type="entry name" value="Spermine_synth"/>
    <property type="match status" value="1"/>
</dbReference>
<dbReference type="GO" id="GO:0005829">
    <property type="term" value="C:cytosol"/>
    <property type="evidence" value="ECO:0007669"/>
    <property type="project" value="TreeGrafter"/>
</dbReference>
<proteinExistence type="predicted"/>
<comment type="caution">
    <text evidence="1">The sequence shown here is derived from an EMBL/GenBank/DDBJ whole genome shotgun (WGS) entry which is preliminary data.</text>
</comment>
<accession>A0AA36GNC9</accession>
<dbReference type="GO" id="GO:0008295">
    <property type="term" value="P:spermidine biosynthetic process"/>
    <property type="evidence" value="ECO:0007669"/>
    <property type="project" value="TreeGrafter"/>
</dbReference>
<dbReference type="EMBL" id="CATQJL010000112">
    <property type="protein sequence ID" value="CAJ0595277.1"/>
    <property type="molecule type" value="Genomic_DNA"/>
</dbReference>
<name>A0AA36GNC9_CYLNA</name>
<gene>
    <name evidence="1" type="ORF">CYNAS_LOCUS7260</name>
</gene>
<dbReference type="PANTHER" id="PTHR11558:SF11">
    <property type="entry name" value="SPERMIDINE SYNTHASE"/>
    <property type="match status" value="1"/>
</dbReference>
<dbReference type="Proteomes" id="UP001176961">
    <property type="component" value="Unassembled WGS sequence"/>
</dbReference>
<protein>
    <recommendedName>
        <fullName evidence="3">PABS domain-containing protein</fullName>
    </recommendedName>
</protein>
<evidence type="ECO:0000313" key="2">
    <source>
        <dbReference type="Proteomes" id="UP001176961"/>
    </source>
</evidence>